<dbReference type="AlphaFoldDB" id="A0A371CTD8"/>
<dbReference type="EMBL" id="KZ857463">
    <property type="protein sequence ID" value="RDX43558.1"/>
    <property type="molecule type" value="Genomic_DNA"/>
</dbReference>
<sequence length="120" mass="13546">MQSDRLFIVVLRRSNRTCFGLLVCATAKIRLKGRPQYDERYACKRPVGFSPSRRANATPPSEPERPGKFIPCVGEGRTSTMSAIRVGRRMICRRIGVRDLIRMIRPTRTRGVAVILVTAT</sequence>
<evidence type="ECO:0000256" key="1">
    <source>
        <dbReference type="SAM" id="MobiDB-lite"/>
    </source>
</evidence>
<reference evidence="2 3" key="1">
    <citation type="journal article" date="2018" name="Biotechnol. Biofuels">
        <title>Integrative visual omics of the white-rot fungus Polyporus brumalis exposes the biotechnological potential of its oxidative enzymes for delignifying raw plant biomass.</title>
        <authorList>
            <person name="Miyauchi S."/>
            <person name="Rancon A."/>
            <person name="Drula E."/>
            <person name="Hage H."/>
            <person name="Chaduli D."/>
            <person name="Favel A."/>
            <person name="Grisel S."/>
            <person name="Henrissat B."/>
            <person name="Herpoel-Gimbert I."/>
            <person name="Ruiz-Duenas F.J."/>
            <person name="Chevret D."/>
            <person name="Hainaut M."/>
            <person name="Lin J."/>
            <person name="Wang M."/>
            <person name="Pangilinan J."/>
            <person name="Lipzen A."/>
            <person name="Lesage-Meessen L."/>
            <person name="Navarro D."/>
            <person name="Riley R."/>
            <person name="Grigoriev I.V."/>
            <person name="Zhou S."/>
            <person name="Raouche S."/>
            <person name="Rosso M.N."/>
        </authorList>
    </citation>
    <scope>NUCLEOTIDE SEQUENCE [LARGE SCALE GENOMIC DNA]</scope>
    <source>
        <strain evidence="2 3">BRFM 1820</strain>
    </source>
</reference>
<evidence type="ECO:0000313" key="3">
    <source>
        <dbReference type="Proteomes" id="UP000256964"/>
    </source>
</evidence>
<gene>
    <name evidence="2" type="ORF">OH76DRAFT_1199270</name>
</gene>
<protein>
    <submittedName>
        <fullName evidence="2">Uncharacterized protein</fullName>
    </submittedName>
</protein>
<dbReference type="Proteomes" id="UP000256964">
    <property type="component" value="Unassembled WGS sequence"/>
</dbReference>
<organism evidence="2 3">
    <name type="scientific">Lentinus brumalis</name>
    <dbReference type="NCBI Taxonomy" id="2498619"/>
    <lineage>
        <taxon>Eukaryota</taxon>
        <taxon>Fungi</taxon>
        <taxon>Dikarya</taxon>
        <taxon>Basidiomycota</taxon>
        <taxon>Agaricomycotina</taxon>
        <taxon>Agaricomycetes</taxon>
        <taxon>Polyporales</taxon>
        <taxon>Polyporaceae</taxon>
        <taxon>Lentinus</taxon>
    </lineage>
</organism>
<evidence type="ECO:0000313" key="2">
    <source>
        <dbReference type="EMBL" id="RDX43558.1"/>
    </source>
</evidence>
<proteinExistence type="predicted"/>
<accession>A0A371CTD8</accession>
<feature type="region of interest" description="Disordered" evidence="1">
    <location>
        <begin position="47"/>
        <end position="72"/>
    </location>
</feature>
<name>A0A371CTD8_9APHY</name>
<keyword evidence="3" id="KW-1185">Reference proteome</keyword>